<dbReference type="RefSeq" id="WP_068303522.1">
    <property type="nucleotide sequence ID" value="NZ_FNAK01000009.1"/>
</dbReference>
<keyword evidence="4" id="KW-1185">Reference proteome</keyword>
<dbReference type="AlphaFoldDB" id="A0A1G7F3I4"/>
<dbReference type="InterPro" id="IPR027417">
    <property type="entry name" value="P-loop_NTPase"/>
</dbReference>
<reference evidence="3 4" key="1">
    <citation type="submission" date="2016-10" db="EMBL/GenBank/DDBJ databases">
        <authorList>
            <person name="de Groot N.N."/>
        </authorList>
    </citation>
    <scope>NUCLEOTIDE SEQUENCE [LARGE SCALE GENOMIC DNA]</scope>
    <source>
        <strain evidence="3 4">CGMCC 1.9109</strain>
    </source>
</reference>
<feature type="transmembrane region" description="Helical" evidence="1">
    <location>
        <begin position="439"/>
        <end position="459"/>
    </location>
</feature>
<feature type="domain" description="CobQ/CobB/MinD/ParA nucleotide binding" evidence="2">
    <location>
        <begin position="23"/>
        <end position="178"/>
    </location>
</feature>
<protein>
    <submittedName>
        <fullName evidence="3">Cellulose biosynthesis protein BcsQ</fullName>
    </submittedName>
</protein>
<feature type="transmembrane region" description="Helical" evidence="1">
    <location>
        <begin position="401"/>
        <end position="427"/>
    </location>
</feature>
<gene>
    <name evidence="3" type="ORF">SAMN04488071_3601</name>
</gene>
<dbReference type="PANTHER" id="PTHR13696:SF52">
    <property type="entry name" value="PARA FAMILY PROTEIN CT_582"/>
    <property type="match status" value="1"/>
</dbReference>
<feature type="transmembrane region" description="Helical" evidence="1">
    <location>
        <begin position="479"/>
        <end position="502"/>
    </location>
</feature>
<keyword evidence="1" id="KW-0812">Transmembrane</keyword>
<accession>A0A1G7F3I4</accession>
<dbReference type="SUPFAM" id="SSF52540">
    <property type="entry name" value="P-loop containing nucleoside triphosphate hydrolases"/>
    <property type="match status" value="1"/>
</dbReference>
<dbReference type="EMBL" id="FNAK01000009">
    <property type="protein sequence ID" value="SDE70467.1"/>
    <property type="molecule type" value="Genomic_DNA"/>
</dbReference>
<keyword evidence="1" id="KW-1133">Transmembrane helix</keyword>
<evidence type="ECO:0000313" key="3">
    <source>
        <dbReference type="EMBL" id="SDE70467.1"/>
    </source>
</evidence>
<dbReference type="PANTHER" id="PTHR13696">
    <property type="entry name" value="P-LOOP CONTAINING NUCLEOSIDE TRIPHOSPHATE HYDROLASE"/>
    <property type="match status" value="1"/>
</dbReference>
<dbReference type="Pfam" id="PF01656">
    <property type="entry name" value="CbiA"/>
    <property type="match status" value="1"/>
</dbReference>
<proteinExistence type="predicted"/>
<dbReference type="OrthoDB" id="9816297at2"/>
<feature type="transmembrane region" description="Helical" evidence="1">
    <location>
        <begin position="318"/>
        <end position="338"/>
    </location>
</feature>
<organism evidence="3 4">
    <name type="scientific">Kordiimonas lacus</name>
    <dbReference type="NCBI Taxonomy" id="637679"/>
    <lineage>
        <taxon>Bacteria</taxon>
        <taxon>Pseudomonadati</taxon>
        <taxon>Pseudomonadota</taxon>
        <taxon>Alphaproteobacteria</taxon>
        <taxon>Kordiimonadales</taxon>
        <taxon>Kordiimonadaceae</taxon>
        <taxon>Kordiimonas</taxon>
    </lineage>
</organism>
<sequence length="503" mass="56538">MSEEANSPGQQKDNAQKAPLIVSVASGKGGVGKTRISLGLACDFARSFKTLIVDLDFFNRGMTGLLPKGRHVRWIDGPAFMAEEGVPEQWQLVQAQEDATEAENIYFLRYPDLTETQTMAFVSNSIATLEESLSNMFGTLAKEFGIEVIVLDCHGGPDNTSFAANGLADFSILVTDTDKASLHGTFNFVRQLEYVEGKPPQRTHIVFNRIPEDSNFRVLETMHDRYFRPRLGNQSKLLAAFPADRQVARASDKASLFPLLIPNSLWARKIRTLIFDLLAGTEFEDYAERLNLRNIPIVSEFRRQAMYNVPWFLQPERVLKLASMFAVLMMFMILGIQFAQQIWPDQSRETLAILDETLVFSTIWGVPLGLTSWLISSLWISGTINTKAKITSASRRGKYLVVTYNMIKIFMIWIVPAIGLGVFILFLDELSQNGMDEFAFLYGVTFSGVLALSYVGYLLKGLYEILRTHLERFPARERVLTLVAVSIYMLYAVIGIGIITSID</sequence>
<evidence type="ECO:0000256" key="1">
    <source>
        <dbReference type="SAM" id="Phobius"/>
    </source>
</evidence>
<dbReference type="InterPro" id="IPR002586">
    <property type="entry name" value="CobQ/CobB/MinD/ParA_Nub-bd_dom"/>
</dbReference>
<name>A0A1G7F3I4_9PROT</name>
<dbReference type="InterPro" id="IPR050678">
    <property type="entry name" value="DNA_Partitioning_ATPase"/>
</dbReference>
<dbReference type="Proteomes" id="UP000183685">
    <property type="component" value="Unassembled WGS sequence"/>
</dbReference>
<evidence type="ECO:0000259" key="2">
    <source>
        <dbReference type="Pfam" id="PF01656"/>
    </source>
</evidence>
<keyword evidence="1" id="KW-0472">Membrane</keyword>
<dbReference type="Gene3D" id="3.40.50.300">
    <property type="entry name" value="P-loop containing nucleotide triphosphate hydrolases"/>
    <property type="match status" value="1"/>
</dbReference>
<feature type="transmembrane region" description="Helical" evidence="1">
    <location>
        <begin position="358"/>
        <end position="380"/>
    </location>
</feature>
<evidence type="ECO:0000313" key="4">
    <source>
        <dbReference type="Proteomes" id="UP000183685"/>
    </source>
</evidence>
<dbReference type="STRING" id="637679.GCA_001550055_01573"/>